<proteinExistence type="predicted"/>
<sequence length="874" mass="98735">MNYEIVMDEHQKFIDENLKNFYGEHKHFVEWMDSRSLASKRFKKRLIVIGEYRILSVKKGKVSISLNKNIHFYDIADIIVVEDTIEIRQKQVIKGDQIGILIKSKQKESLQMILKLLREKIRNITHGFPSTSQLRINANESYLLPIQEKVIGIADNFIETYKAQSSYKNNEPSTEVIRLVEKYVQDCCREFDLSKCPGFEGKSELNFQIDTVISSLNYNGYFNSIIINGNSCGGSTNIGGSGGGSGGGNSSIGVNQKGLVEKVGELLSTNCCVRKISIFNCKDDDQVLSTIGTSLIGNQFNLLQVIDLHSNHLNQSTFQTFADGIETMTHHSLRYLNLSDCNLSSRSVEILFNSFCKNSKISTSLEYLNLSYSKFDEVGSSSFTSWLAKIKDDNVLKFLYLTNCNLNLIVIGAQLRNLPLLRVLDISNNRLERTEIEELIAFIKNSRALESLNISNCSLNHDYFLYICNTLNKNEYIKHLDLNVSHNQISKSPSIFVSALEFLTMVNSLNLSHIPITYKTLIRVVDSIRIYCKNIRELILDACFSHSNDKSHDGIDFINELKQFLRERESLKSLSIGGDNSNYLSPKLVIPLIEYLTNENGTLEQLNIQHSHLGDSVMPYIANLLERNSTLKSLSLDRNYFTINSFQTLLLSLQNNHTLLNIPFPSYDFEKILITLPTAQKKSLLFNLLYRIQSILEENGGWRIPDPHFYPVPTSLTTGNNTSGGSNLQLLGGGSGGSGSNSGGSNLQLQQRPSSPTSSSSGSGYRSKSPTPVTTSYGSSAYSQQHYDNLSLPPPPVDNYYNNNYYQNESEGGDDDYYNHQQQSSQQKYQNRATLSPTNRNQQQQQYQNRNQRIELTDSFVEAVDHLNDEENLD</sequence>
<feature type="compositionally biased region" description="Gly residues" evidence="1">
    <location>
        <begin position="731"/>
        <end position="742"/>
    </location>
</feature>
<dbReference type="GO" id="GO:0005886">
    <property type="term" value="C:plasma membrane"/>
    <property type="evidence" value="ECO:0000318"/>
    <property type="project" value="GO_Central"/>
</dbReference>
<dbReference type="STRING" id="44689.Q54SR9"/>
<dbReference type="InterPro" id="IPR051279">
    <property type="entry name" value="PP1-Reg/Actin-Interact_Protein"/>
</dbReference>
<dbReference type="PANTHER" id="PTHR24112">
    <property type="entry name" value="LEUCINE-RICH REPEAT, ISOFORM F-RELATED"/>
    <property type="match status" value="1"/>
</dbReference>
<dbReference type="eggNOG" id="KOG4242">
    <property type="taxonomic scope" value="Eukaryota"/>
</dbReference>
<dbReference type="KEGG" id="ddi:DDB_G0282263"/>
<organism evidence="2 3">
    <name type="scientific">Dictyostelium discoideum</name>
    <name type="common">Social amoeba</name>
    <dbReference type="NCBI Taxonomy" id="44689"/>
    <lineage>
        <taxon>Eukaryota</taxon>
        <taxon>Amoebozoa</taxon>
        <taxon>Evosea</taxon>
        <taxon>Eumycetozoa</taxon>
        <taxon>Dictyostelia</taxon>
        <taxon>Dictyosteliales</taxon>
        <taxon>Dictyosteliaceae</taxon>
        <taxon>Dictyostelium</taxon>
    </lineage>
</organism>
<feature type="compositionally biased region" description="Low complexity" evidence="1">
    <location>
        <begin position="839"/>
        <end position="849"/>
    </location>
</feature>
<dbReference type="Pfam" id="PF00560">
    <property type="entry name" value="LRR_1"/>
    <property type="match status" value="1"/>
</dbReference>
<feature type="compositionally biased region" description="Polar residues" evidence="1">
    <location>
        <begin position="828"/>
        <end position="838"/>
    </location>
</feature>
<dbReference type="Gene3D" id="3.80.10.10">
    <property type="entry name" value="Ribonuclease Inhibitor"/>
    <property type="match status" value="1"/>
</dbReference>
<feature type="compositionally biased region" description="Low complexity" evidence="1">
    <location>
        <begin position="743"/>
        <end position="771"/>
    </location>
</feature>
<dbReference type="OMA" id="FLYICNT"/>
<evidence type="ECO:0000256" key="1">
    <source>
        <dbReference type="SAM" id="MobiDB-lite"/>
    </source>
</evidence>
<dbReference type="GO" id="GO:0034315">
    <property type="term" value="P:regulation of Arp2/3 complex-mediated actin nucleation"/>
    <property type="evidence" value="ECO:0000318"/>
    <property type="project" value="GO_Central"/>
</dbReference>
<dbReference type="AlphaFoldDB" id="Q54SR9"/>
<evidence type="ECO:0000313" key="3">
    <source>
        <dbReference type="Proteomes" id="UP000002195"/>
    </source>
</evidence>
<dbReference type="RefSeq" id="XP_640316.1">
    <property type="nucleotide sequence ID" value="XM_635224.1"/>
</dbReference>
<dbReference type="PaxDb" id="44689-DDB0232052"/>
<comment type="caution">
    <text evidence="2">The sequence shown here is derived from an EMBL/GenBank/DDBJ whole genome shotgun (WGS) entry which is preliminary data.</text>
</comment>
<name>Q54SR9_DICDI</name>
<feature type="compositionally biased region" description="Polar residues" evidence="1">
    <location>
        <begin position="772"/>
        <end position="788"/>
    </location>
</feature>
<dbReference type="Proteomes" id="UP000002195">
    <property type="component" value="Unassembled WGS sequence"/>
</dbReference>
<dbReference type="InterPro" id="IPR032675">
    <property type="entry name" value="LRR_dom_sf"/>
</dbReference>
<dbReference type="VEuPathDB" id="AmoebaDB:DDB_G0282263"/>
<feature type="compositionally biased region" description="Low complexity" evidence="1">
    <location>
        <begin position="715"/>
        <end position="730"/>
    </location>
</feature>
<evidence type="ECO:0000313" key="2">
    <source>
        <dbReference type="EMBL" id="EAL66337.1"/>
    </source>
</evidence>
<dbReference type="dictyBase" id="DDB_G0282263"/>
<dbReference type="InterPro" id="IPR001611">
    <property type="entry name" value="Leu-rich_rpt"/>
</dbReference>
<dbReference type="GO" id="GO:0016477">
    <property type="term" value="P:cell migration"/>
    <property type="evidence" value="ECO:0000318"/>
    <property type="project" value="GO_Central"/>
</dbReference>
<reference evidence="2 3" key="1">
    <citation type="journal article" date="2005" name="Nature">
        <title>The genome of the social amoeba Dictyostelium discoideum.</title>
        <authorList>
            <consortium name="The Dictyostelium discoideum Sequencing Consortium"/>
            <person name="Eichinger L."/>
            <person name="Pachebat J.A."/>
            <person name="Glockner G."/>
            <person name="Rajandream M.A."/>
            <person name="Sucgang R."/>
            <person name="Berriman M."/>
            <person name="Song J."/>
            <person name="Olsen R."/>
            <person name="Szafranski K."/>
            <person name="Xu Q."/>
            <person name="Tunggal B."/>
            <person name="Kummerfeld S."/>
            <person name="Madera M."/>
            <person name="Konfortov B.A."/>
            <person name="Rivero F."/>
            <person name="Bankier A.T."/>
            <person name="Lehmann R."/>
            <person name="Hamlin N."/>
            <person name="Davies R."/>
            <person name="Gaudet P."/>
            <person name="Fey P."/>
            <person name="Pilcher K."/>
            <person name="Chen G."/>
            <person name="Saunders D."/>
            <person name="Sodergren E."/>
            <person name="Davis P."/>
            <person name="Kerhornou A."/>
            <person name="Nie X."/>
            <person name="Hall N."/>
            <person name="Anjard C."/>
            <person name="Hemphill L."/>
            <person name="Bason N."/>
            <person name="Farbrother P."/>
            <person name="Desany B."/>
            <person name="Just E."/>
            <person name="Morio T."/>
            <person name="Rost R."/>
            <person name="Churcher C."/>
            <person name="Cooper J."/>
            <person name="Haydock S."/>
            <person name="van Driessche N."/>
            <person name="Cronin A."/>
            <person name="Goodhead I."/>
            <person name="Muzny D."/>
            <person name="Mourier T."/>
            <person name="Pain A."/>
            <person name="Lu M."/>
            <person name="Harper D."/>
            <person name="Lindsay R."/>
            <person name="Hauser H."/>
            <person name="James K."/>
            <person name="Quiles M."/>
            <person name="Madan Babu M."/>
            <person name="Saito T."/>
            <person name="Buchrieser C."/>
            <person name="Wardroper A."/>
            <person name="Felder M."/>
            <person name="Thangavelu M."/>
            <person name="Johnson D."/>
            <person name="Knights A."/>
            <person name="Loulseged H."/>
            <person name="Mungall K."/>
            <person name="Oliver K."/>
            <person name="Price C."/>
            <person name="Quail M.A."/>
            <person name="Urushihara H."/>
            <person name="Hernandez J."/>
            <person name="Rabbinowitsch E."/>
            <person name="Steffen D."/>
            <person name="Sanders M."/>
            <person name="Ma J."/>
            <person name="Kohara Y."/>
            <person name="Sharp S."/>
            <person name="Simmonds M."/>
            <person name="Spiegler S."/>
            <person name="Tivey A."/>
            <person name="Sugano S."/>
            <person name="White B."/>
            <person name="Walker D."/>
            <person name="Woodward J."/>
            <person name="Winckler T."/>
            <person name="Tanaka Y."/>
            <person name="Shaulsky G."/>
            <person name="Schleicher M."/>
            <person name="Weinstock G."/>
            <person name="Rosenthal A."/>
            <person name="Cox E.C."/>
            <person name="Chisholm R.L."/>
            <person name="Gibbs R."/>
            <person name="Loomis W.F."/>
            <person name="Platzer M."/>
            <person name="Kay R.R."/>
            <person name="Williams J."/>
            <person name="Dear P.H."/>
            <person name="Noegel A.A."/>
            <person name="Barrell B."/>
            <person name="Kuspa A."/>
        </authorList>
    </citation>
    <scope>NUCLEOTIDE SEQUENCE [LARGE SCALE GENOMIC DNA]</scope>
    <source>
        <strain evidence="2 3">AX4</strain>
    </source>
</reference>
<accession>Q54SR9</accession>
<dbReference type="EMBL" id="AAFI02000046">
    <property type="protein sequence ID" value="EAL66337.1"/>
    <property type="molecule type" value="Genomic_DNA"/>
</dbReference>
<dbReference type="HOGENOM" id="CLU_328846_0_0_1"/>
<gene>
    <name evidence="2" type="ORF">DDB_G0282263</name>
</gene>
<dbReference type="GO" id="GO:0030027">
    <property type="term" value="C:lamellipodium"/>
    <property type="evidence" value="ECO:0000318"/>
    <property type="project" value="GO_Central"/>
</dbReference>
<feature type="region of interest" description="Disordered" evidence="1">
    <location>
        <begin position="715"/>
        <end position="849"/>
    </location>
</feature>
<dbReference type="InParanoid" id="Q54SR9"/>
<dbReference type="PhylomeDB" id="Q54SR9"/>
<protein>
    <submittedName>
        <fullName evidence="2">Leucine-rich repeat-containing protein</fullName>
    </submittedName>
</protein>
<dbReference type="GeneID" id="8623492"/>
<dbReference type="FunCoup" id="Q54SR9">
    <property type="interactions" value="1"/>
</dbReference>
<dbReference type="SUPFAM" id="SSF52047">
    <property type="entry name" value="RNI-like"/>
    <property type="match status" value="2"/>
</dbReference>
<dbReference type="SMR" id="Q54SR9"/>
<dbReference type="PANTHER" id="PTHR24112:SF40">
    <property type="entry name" value="LEUCINE-RICH REPEAT-CONTAINING PROTEIN"/>
    <property type="match status" value="1"/>
</dbReference>
<keyword evidence="3" id="KW-1185">Reference proteome</keyword>